<reference evidence="2" key="1">
    <citation type="submission" date="2013-04" db="UniProtKB">
        <authorList>
            <consortium name="EnsemblPlants"/>
        </authorList>
    </citation>
    <scope>IDENTIFICATION</scope>
</reference>
<feature type="region of interest" description="Disordered" evidence="1">
    <location>
        <begin position="16"/>
        <end position="73"/>
    </location>
</feature>
<keyword evidence="3" id="KW-1185">Reference proteome</keyword>
<organism evidence="2">
    <name type="scientific">Oryza brachyantha</name>
    <name type="common">malo sina</name>
    <dbReference type="NCBI Taxonomy" id="4533"/>
    <lineage>
        <taxon>Eukaryota</taxon>
        <taxon>Viridiplantae</taxon>
        <taxon>Streptophyta</taxon>
        <taxon>Embryophyta</taxon>
        <taxon>Tracheophyta</taxon>
        <taxon>Spermatophyta</taxon>
        <taxon>Magnoliopsida</taxon>
        <taxon>Liliopsida</taxon>
        <taxon>Poales</taxon>
        <taxon>Poaceae</taxon>
        <taxon>BOP clade</taxon>
        <taxon>Oryzoideae</taxon>
        <taxon>Oryzeae</taxon>
        <taxon>Oryzinae</taxon>
        <taxon>Oryza</taxon>
    </lineage>
</organism>
<proteinExistence type="predicted"/>
<name>J3LH00_ORYBR</name>
<dbReference type="Gramene" id="OB02G39170.1">
    <property type="protein sequence ID" value="OB02G39170.1"/>
    <property type="gene ID" value="OB02G39170"/>
</dbReference>
<evidence type="ECO:0000313" key="2">
    <source>
        <dbReference type="EnsemblPlants" id="OB02G39170.1"/>
    </source>
</evidence>
<dbReference type="Proteomes" id="UP000006038">
    <property type="component" value="Unassembled WGS sequence"/>
</dbReference>
<sequence length="145" mass="16294">RLPRLPRLLRPLRRPAGLRQVIHGPRRPRRAAALQPAAATRRRRPGVTSRSPPVVSPDQTRRKGKRASKGLQEDGALSSIASAAMAMGVLVSEIDRRFSFPCHLLFFRLSSSLYKTKHRFVAFVVALSYCRHGFVDRATVLSRMN</sequence>
<evidence type="ECO:0000313" key="3">
    <source>
        <dbReference type="Proteomes" id="UP000006038"/>
    </source>
</evidence>
<dbReference type="AlphaFoldDB" id="J3LH00"/>
<dbReference type="HOGENOM" id="CLU_1791845_0_0_1"/>
<evidence type="ECO:0000256" key="1">
    <source>
        <dbReference type="SAM" id="MobiDB-lite"/>
    </source>
</evidence>
<protein>
    <submittedName>
        <fullName evidence="2">Uncharacterized protein</fullName>
    </submittedName>
</protein>
<accession>J3LH00</accession>
<dbReference type="EnsemblPlants" id="OB02G39170.1">
    <property type="protein sequence ID" value="OB02G39170.1"/>
    <property type="gene ID" value="OB02G39170"/>
</dbReference>